<sequence length="150" mass="16909">MKEILINLFEKDLNILIKEIDSYSEESDLWKTAPGITNSAGNLALHLVGNLQHFIGAILGDTGYVRNREAEFSDRNVPKAKILQDIQKTIGVVSATLSKLNDQEINDIYPIEVFGKPMTTLHFLVHLEGHLNYHLGQVNYHRRLLASQMG</sequence>
<dbReference type="Gene3D" id="1.20.120.450">
    <property type="entry name" value="dinb family like domain"/>
    <property type="match status" value="1"/>
</dbReference>
<reference evidence="1 2" key="1">
    <citation type="journal article" date="2013" name="Int. J. Syst. Evol. Microbiol.">
        <title>Marinoscillum luteum sp. nov., isolated from marine sediment.</title>
        <authorList>
            <person name="Cha I.T."/>
            <person name="Park S.J."/>
            <person name="Kim S.J."/>
            <person name="Kim J.G."/>
            <person name="Jung M.Y."/>
            <person name="Shin K.S."/>
            <person name="Kwon K.K."/>
            <person name="Yang S.H."/>
            <person name="Seo Y.S."/>
            <person name="Rhee S.K."/>
        </authorList>
    </citation>
    <scope>NUCLEOTIDE SEQUENCE [LARGE SCALE GENOMIC DNA]</scope>
    <source>
        <strain evidence="1 2">KCTC 23939</strain>
    </source>
</reference>
<dbReference type="SUPFAM" id="SSF109854">
    <property type="entry name" value="DinB/YfiT-like putative metalloenzymes"/>
    <property type="match status" value="1"/>
</dbReference>
<dbReference type="InterPro" id="IPR011466">
    <property type="entry name" value="DUF1572"/>
</dbReference>
<dbReference type="Proteomes" id="UP001610063">
    <property type="component" value="Unassembled WGS sequence"/>
</dbReference>
<accession>A0ABW7N2X8</accession>
<organism evidence="1 2">
    <name type="scientific">Marinoscillum luteum</name>
    <dbReference type="NCBI Taxonomy" id="861051"/>
    <lineage>
        <taxon>Bacteria</taxon>
        <taxon>Pseudomonadati</taxon>
        <taxon>Bacteroidota</taxon>
        <taxon>Cytophagia</taxon>
        <taxon>Cytophagales</taxon>
        <taxon>Reichenbachiellaceae</taxon>
        <taxon>Marinoscillum</taxon>
    </lineage>
</organism>
<proteinExistence type="predicted"/>
<dbReference type="EMBL" id="JBIPKE010000008">
    <property type="protein sequence ID" value="MFH6982000.1"/>
    <property type="molecule type" value="Genomic_DNA"/>
</dbReference>
<evidence type="ECO:0000313" key="2">
    <source>
        <dbReference type="Proteomes" id="UP001610063"/>
    </source>
</evidence>
<dbReference type="InterPro" id="IPR034660">
    <property type="entry name" value="DinB/YfiT-like"/>
</dbReference>
<keyword evidence="2" id="KW-1185">Reference proteome</keyword>
<dbReference type="Pfam" id="PF07609">
    <property type="entry name" value="DUF1572"/>
    <property type="match status" value="1"/>
</dbReference>
<name>A0ABW7N2X8_9BACT</name>
<protein>
    <submittedName>
        <fullName evidence="1">DinB family protein</fullName>
    </submittedName>
</protein>
<dbReference type="RefSeq" id="WP_395415808.1">
    <property type="nucleotide sequence ID" value="NZ_JBIPKE010000008.1"/>
</dbReference>
<evidence type="ECO:0000313" key="1">
    <source>
        <dbReference type="EMBL" id="MFH6982000.1"/>
    </source>
</evidence>
<gene>
    <name evidence="1" type="ORF">ACHKAR_01050</name>
</gene>
<comment type="caution">
    <text evidence="1">The sequence shown here is derived from an EMBL/GenBank/DDBJ whole genome shotgun (WGS) entry which is preliminary data.</text>
</comment>